<dbReference type="InterPro" id="IPR005325">
    <property type="entry name" value="DUF308_memb"/>
</dbReference>
<keyword evidence="3" id="KW-1185">Reference proteome</keyword>
<keyword evidence="1" id="KW-0812">Transmembrane</keyword>
<evidence type="ECO:0000256" key="1">
    <source>
        <dbReference type="SAM" id="Phobius"/>
    </source>
</evidence>
<accession>A0A6N8JEV0</accession>
<name>A0A6N8JEV0_9BACT</name>
<feature type="transmembrane region" description="Helical" evidence="1">
    <location>
        <begin position="40"/>
        <end position="61"/>
    </location>
</feature>
<dbReference type="Pfam" id="PF03729">
    <property type="entry name" value="DUF308"/>
    <property type="match status" value="1"/>
</dbReference>
<feature type="transmembrane region" description="Helical" evidence="1">
    <location>
        <begin position="81"/>
        <end position="108"/>
    </location>
</feature>
<dbReference type="EMBL" id="WRXO01000006">
    <property type="protein sequence ID" value="MVT43011.1"/>
    <property type="molecule type" value="Genomic_DNA"/>
</dbReference>
<feature type="transmembrane region" description="Helical" evidence="1">
    <location>
        <begin position="12"/>
        <end position="33"/>
    </location>
</feature>
<dbReference type="Proteomes" id="UP000468388">
    <property type="component" value="Unassembled WGS sequence"/>
</dbReference>
<proteinExistence type="predicted"/>
<dbReference type="PANTHER" id="PTHR34989">
    <property type="entry name" value="PROTEIN HDED"/>
    <property type="match status" value="1"/>
</dbReference>
<sequence>MIIKTVENAIKHWWISLVLGVLFILVGICVLLTPLASYTILSMLFSITFFINGVLEIFFAIANKDHLDGWGWQFTGGIIDLLLGALLMSIPGISMVVLPFFIGFGLMFRSMIIMGLSFDLRTYQVPGWSWLLGLSLLALLFSFLLIWKPLFIVVFTAMAFFGVGIFRILLSVKLKSLHNITRI</sequence>
<evidence type="ECO:0000313" key="2">
    <source>
        <dbReference type="EMBL" id="MVT43011.1"/>
    </source>
</evidence>
<reference evidence="2 3" key="1">
    <citation type="submission" date="2019-12" db="EMBL/GenBank/DDBJ databases">
        <title>The draft genomic sequence of strain Chitinophaga oryziterrae JCM 16595.</title>
        <authorList>
            <person name="Zhang X."/>
        </authorList>
    </citation>
    <scope>NUCLEOTIDE SEQUENCE [LARGE SCALE GENOMIC DNA]</scope>
    <source>
        <strain evidence="2 3">JCM 16595</strain>
    </source>
</reference>
<dbReference type="InterPro" id="IPR052712">
    <property type="entry name" value="Acid_resist_chaperone_HdeD"/>
</dbReference>
<dbReference type="PANTHER" id="PTHR34989:SF1">
    <property type="entry name" value="PROTEIN HDED"/>
    <property type="match status" value="1"/>
</dbReference>
<gene>
    <name evidence="2" type="ORF">GO495_20610</name>
</gene>
<keyword evidence="1" id="KW-0472">Membrane</keyword>
<dbReference type="OrthoDB" id="7059775at2"/>
<dbReference type="RefSeq" id="WP_157301621.1">
    <property type="nucleotide sequence ID" value="NZ_BAAAZB010000004.1"/>
</dbReference>
<organism evidence="2 3">
    <name type="scientific">Chitinophaga oryziterrae</name>
    <dbReference type="NCBI Taxonomy" id="1031224"/>
    <lineage>
        <taxon>Bacteria</taxon>
        <taxon>Pseudomonadati</taxon>
        <taxon>Bacteroidota</taxon>
        <taxon>Chitinophagia</taxon>
        <taxon>Chitinophagales</taxon>
        <taxon>Chitinophagaceae</taxon>
        <taxon>Chitinophaga</taxon>
    </lineage>
</organism>
<keyword evidence="1" id="KW-1133">Transmembrane helix</keyword>
<feature type="transmembrane region" description="Helical" evidence="1">
    <location>
        <begin position="152"/>
        <end position="170"/>
    </location>
</feature>
<dbReference type="GO" id="GO:0005886">
    <property type="term" value="C:plasma membrane"/>
    <property type="evidence" value="ECO:0007669"/>
    <property type="project" value="TreeGrafter"/>
</dbReference>
<evidence type="ECO:0000313" key="3">
    <source>
        <dbReference type="Proteomes" id="UP000468388"/>
    </source>
</evidence>
<feature type="transmembrane region" description="Helical" evidence="1">
    <location>
        <begin position="128"/>
        <end position="146"/>
    </location>
</feature>
<protein>
    <submittedName>
        <fullName evidence="2">HdeD family acid-resistance protein</fullName>
    </submittedName>
</protein>
<comment type="caution">
    <text evidence="2">The sequence shown here is derived from an EMBL/GenBank/DDBJ whole genome shotgun (WGS) entry which is preliminary data.</text>
</comment>
<dbReference type="AlphaFoldDB" id="A0A6N8JEV0"/>